<evidence type="ECO:0000313" key="2">
    <source>
        <dbReference type="Proteomes" id="UP000591735"/>
    </source>
</evidence>
<proteinExistence type="predicted"/>
<dbReference type="EMBL" id="JACHFE010000004">
    <property type="protein sequence ID" value="MBB5321192.1"/>
    <property type="molecule type" value="Genomic_DNA"/>
</dbReference>
<dbReference type="AlphaFoldDB" id="A0A840U8A1"/>
<dbReference type="Proteomes" id="UP000591735">
    <property type="component" value="Unassembled WGS sequence"/>
</dbReference>
<name>A0A840U8A1_9GAMM</name>
<dbReference type="RefSeq" id="WP_183702135.1">
    <property type="nucleotide sequence ID" value="NZ_JACHFE010000004.1"/>
</dbReference>
<protein>
    <submittedName>
        <fullName evidence="1">Uncharacterized protein</fullName>
    </submittedName>
</protein>
<accession>A0A840U8A1</accession>
<reference evidence="1 2" key="1">
    <citation type="submission" date="2020-08" db="EMBL/GenBank/DDBJ databases">
        <title>Genomic Encyclopedia of Type Strains, Phase IV (KMG-IV): sequencing the most valuable type-strain genomes for metagenomic binning, comparative biology and taxonomic classification.</title>
        <authorList>
            <person name="Goeker M."/>
        </authorList>
    </citation>
    <scope>NUCLEOTIDE SEQUENCE [LARGE SCALE GENOMIC DNA]</scope>
    <source>
        <strain evidence="1 2">DSM 22359</strain>
    </source>
</reference>
<keyword evidence="2" id="KW-1185">Reference proteome</keyword>
<comment type="caution">
    <text evidence="1">The sequence shown here is derived from an EMBL/GenBank/DDBJ whole genome shotgun (WGS) entry which is preliminary data.</text>
</comment>
<organism evidence="1 2">
    <name type="scientific">Marinobacter oulmenensis</name>
    <dbReference type="NCBI Taxonomy" id="643747"/>
    <lineage>
        <taxon>Bacteria</taxon>
        <taxon>Pseudomonadati</taxon>
        <taxon>Pseudomonadota</taxon>
        <taxon>Gammaproteobacteria</taxon>
        <taxon>Pseudomonadales</taxon>
        <taxon>Marinobacteraceae</taxon>
        <taxon>Marinobacter</taxon>
    </lineage>
</organism>
<evidence type="ECO:0000313" key="1">
    <source>
        <dbReference type="EMBL" id="MBB5321192.1"/>
    </source>
</evidence>
<sequence>MSAPTMSTDQMLAALRVRALRVCSLSLEINVRGIAQAFVDVYGHTHSMYADLRPADTVFPENGEPRPEIANLNLRFYAYDFHDHEEQQEDMQEQADAADQYIAYLELLLAKGQPVTVADVGSEAA</sequence>
<gene>
    <name evidence="1" type="ORF">HNR38_001681</name>
</gene>